<sequence>MATPGPTCPRLRGVFAGAAAGVVSIAAHAFGGGALAPGTSTVALLLAGCAITGALATATRPGRGPMPLMALLALGQAIGHTALVTAPGHHHGALSTATMLMAHLLAIPVGALLIHTAERAVRYAVSRLKRTLRRAGCREISFRRTVIVPAGEHRPARLLLLSSGPGTRGPPPPRV</sequence>
<feature type="transmembrane region" description="Helical" evidence="1">
    <location>
        <begin position="12"/>
        <end position="30"/>
    </location>
</feature>
<accession>A0A917R600</accession>
<evidence type="ECO:0000256" key="1">
    <source>
        <dbReference type="SAM" id="Phobius"/>
    </source>
</evidence>
<reference evidence="2" key="2">
    <citation type="submission" date="2020-09" db="EMBL/GenBank/DDBJ databases">
        <authorList>
            <person name="Sun Q."/>
            <person name="Zhou Y."/>
        </authorList>
    </citation>
    <scope>NUCLEOTIDE SEQUENCE</scope>
    <source>
        <strain evidence="2">CGMCC 4.3508</strain>
    </source>
</reference>
<evidence type="ECO:0000313" key="3">
    <source>
        <dbReference type="Proteomes" id="UP000638263"/>
    </source>
</evidence>
<feature type="transmembrane region" description="Helical" evidence="1">
    <location>
        <begin position="68"/>
        <end position="86"/>
    </location>
</feature>
<name>A0A917R600_9NOCA</name>
<evidence type="ECO:0000313" key="2">
    <source>
        <dbReference type="EMBL" id="GGK91603.1"/>
    </source>
</evidence>
<dbReference type="RefSeq" id="WP_156426264.1">
    <property type="nucleotide sequence ID" value="NZ_BMMH01000001.1"/>
</dbReference>
<dbReference type="Proteomes" id="UP000638263">
    <property type="component" value="Unassembled WGS sequence"/>
</dbReference>
<comment type="caution">
    <text evidence="2">The sequence shown here is derived from an EMBL/GenBank/DDBJ whole genome shotgun (WGS) entry which is preliminary data.</text>
</comment>
<keyword evidence="1" id="KW-0472">Membrane</keyword>
<organism evidence="2 3">
    <name type="scientific">Nocardia jinanensis</name>
    <dbReference type="NCBI Taxonomy" id="382504"/>
    <lineage>
        <taxon>Bacteria</taxon>
        <taxon>Bacillati</taxon>
        <taxon>Actinomycetota</taxon>
        <taxon>Actinomycetes</taxon>
        <taxon>Mycobacteriales</taxon>
        <taxon>Nocardiaceae</taxon>
        <taxon>Nocardia</taxon>
    </lineage>
</organism>
<protein>
    <submittedName>
        <fullName evidence="2">Uncharacterized protein</fullName>
    </submittedName>
</protein>
<proteinExistence type="predicted"/>
<keyword evidence="1" id="KW-1133">Transmembrane helix</keyword>
<keyword evidence="3" id="KW-1185">Reference proteome</keyword>
<dbReference type="AlphaFoldDB" id="A0A917R600"/>
<dbReference type="EMBL" id="BMMH01000001">
    <property type="protein sequence ID" value="GGK91603.1"/>
    <property type="molecule type" value="Genomic_DNA"/>
</dbReference>
<gene>
    <name evidence="2" type="ORF">GCM10011588_02470</name>
</gene>
<keyword evidence="1" id="KW-0812">Transmembrane</keyword>
<reference evidence="2" key="1">
    <citation type="journal article" date="2014" name="Int. J. Syst. Evol. Microbiol.">
        <title>Complete genome sequence of Corynebacterium casei LMG S-19264T (=DSM 44701T), isolated from a smear-ripened cheese.</title>
        <authorList>
            <consortium name="US DOE Joint Genome Institute (JGI-PGF)"/>
            <person name="Walter F."/>
            <person name="Albersmeier A."/>
            <person name="Kalinowski J."/>
            <person name="Ruckert C."/>
        </authorList>
    </citation>
    <scope>NUCLEOTIDE SEQUENCE</scope>
    <source>
        <strain evidence="2">CGMCC 4.3508</strain>
    </source>
</reference>
<feature type="transmembrane region" description="Helical" evidence="1">
    <location>
        <begin position="36"/>
        <end position="56"/>
    </location>
</feature>
<feature type="transmembrane region" description="Helical" evidence="1">
    <location>
        <begin position="92"/>
        <end position="114"/>
    </location>
</feature>